<evidence type="ECO:0000256" key="1">
    <source>
        <dbReference type="ARBA" id="ARBA00022801"/>
    </source>
</evidence>
<evidence type="ECO:0000313" key="5">
    <source>
        <dbReference type="EMBL" id="KAK3579287.1"/>
    </source>
</evidence>
<dbReference type="InterPro" id="IPR036514">
    <property type="entry name" value="SGNH_hydro_sf"/>
</dbReference>
<name>A0AAE0VJN0_9BIVA</name>
<dbReference type="FunFam" id="3.40.50.1110:FF:000002">
    <property type="entry name" value="isoamyl acetate-hydrolyzing esterase 1 homolog"/>
    <property type="match status" value="1"/>
</dbReference>
<reference evidence="5" key="3">
    <citation type="submission" date="2023-05" db="EMBL/GenBank/DDBJ databases">
        <authorList>
            <person name="Smith C.H."/>
        </authorList>
    </citation>
    <scope>NUCLEOTIDE SEQUENCE</scope>
    <source>
        <strain evidence="5">CHS0354</strain>
        <tissue evidence="5">Mantle</tissue>
    </source>
</reference>
<evidence type="ECO:0000256" key="2">
    <source>
        <dbReference type="ARBA" id="ARBA00024673"/>
    </source>
</evidence>
<proteinExistence type="inferred from homology"/>
<comment type="caution">
    <text evidence="5">The sequence shown here is derived from an EMBL/GenBank/DDBJ whole genome shotgun (WGS) entry which is preliminary data.</text>
</comment>
<dbReference type="Pfam" id="PF00657">
    <property type="entry name" value="Lipase_GDSL"/>
    <property type="match status" value="1"/>
</dbReference>
<dbReference type="AlphaFoldDB" id="A0AAE0VJN0"/>
<dbReference type="PANTHER" id="PTHR14209:SF19">
    <property type="entry name" value="ISOAMYL ACETATE-HYDROLYZING ESTERASE 1 HOMOLOG"/>
    <property type="match status" value="1"/>
</dbReference>
<dbReference type="SUPFAM" id="SSF52266">
    <property type="entry name" value="SGNH hydrolase"/>
    <property type="match status" value="1"/>
</dbReference>
<comment type="function">
    <text evidence="2">Probable lipase.</text>
</comment>
<evidence type="ECO:0000256" key="4">
    <source>
        <dbReference type="ARBA" id="ARBA00026152"/>
    </source>
</evidence>
<evidence type="ECO:0000256" key="3">
    <source>
        <dbReference type="ARBA" id="ARBA00025755"/>
    </source>
</evidence>
<dbReference type="Gene3D" id="3.40.50.1110">
    <property type="entry name" value="SGNH hydrolase"/>
    <property type="match status" value="1"/>
</dbReference>
<gene>
    <name evidence="5" type="ORF">CHS0354_033366</name>
</gene>
<sequence length="245" mass="27546">MAEKAVKSTVSNWPKAILFGDSLTQFSFSADGCWGAKVTDYLQRKCDVFNRGFSGYNSRWNKIILPKLVTQADAESIAFVTIFLGANDSVDKSLNPQQHVPLEEYKQNLIDMVDYLQSIGVKRNLVILITPPACDEEAWALDCKLKERPTPPSKVNSITKRYAEACVEAAQVCGTEIVDLYTCMMKQEDWKSCLNDGLHLATRGSLLLFDLLQPILDKLTSELPIIYNLWSEVDSENPNATLDKW</sequence>
<dbReference type="PANTHER" id="PTHR14209">
    <property type="entry name" value="ISOAMYL ACETATE-HYDROLYZING ESTERASE 1"/>
    <property type="match status" value="1"/>
</dbReference>
<dbReference type="CDD" id="cd01838">
    <property type="entry name" value="Isoamyl_acetate_hydrolase_like"/>
    <property type="match status" value="1"/>
</dbReference>
<comment type="similarity">
    <text evidence="3">Belongs to the 'GDSL' lipolytic enzyme family. IAH1 subfamily.</text>
</comment>
<accession>A0AAE0VJN0</accession>
<dbReference type="Proteomes" id="UP001195483">
    <property type="component" value="Unassembled WGS sequence"/>
</dbReference>
<protein>
    <recommendedName>
        <fullName evidence="4">Isoamyl acetate-hydrolyzing esterase 1 homolog</fullName>
    </recommendedName>
</protein>
<dbReference type="InterPro" id="IPR045136">
    <property type="entry name" value="Iah1-like"/>
</dbReference>
<dbReference type="EMBL" id="JAEAOA010001954">
    <property type="protein sequence ID" value="KAK3579287.1"/>
    <property type="molecule type" value="Genomic_DNA"/>
</dbReference>
<reference evidence="5" key="1">
    <citation type="journal article" date="2021" name="Genome Biol. Evol.">
        <title>A High-Quality Reference Genome for a Parasitic Bivalve with Doubly Uniparental Inheritance (Bivalvia: Unionida).</title>
        <authorList>
            <person name="Smith C.H."/>
        </authorList>
    </citation>
    <scope>NUCLEOTIDE SEQUENCE</scope>
    <source>
        <strain evidence="5">CHS0354</strain>
    </source>
</reference>
<keyword evidence="1" id="KW-0378">Hydrolase</keyword>
<reference evidence="5" key="2">
    <citation type="journal article" date="2021" name="Genome Biol. Evol.">
        <title>Developing a high-quality reference genome for a parasitic bivalve with doubly uniparental inheritance (Bivalvia: Unionida).</title>
        <authorList>
            <person name="Smith C.H."/>
        </authorList>
    </citation>
    <scope>NUCLEOTIDE SEQUENCE</scope>
    <source>
        <strain evidence="5">CHS0354</strain>
        <tissue evidence="5">Mantle</tissue>
    </source>
</reference>
<dbReference type="GO" id="GO:0016788">
    <property type="term" value="F:hydrolase activity, acting on ester bonds"/>
    <property type="evidence" value="ECO:0007669"/>
    <property type="project" value="InterPro"/>
</dbReference>
<dbReference type="InterPro" id="IPR001087">
    <property type="entry name" value="GDSL"/>
</dbReference>
<evidence type="ECO:0000313" key="6">
    <source>
        <dbReference type="Proteomes" id="UP001195483"/>
    </source>
</evidence>
<organism evidence="5 6">
    <name type="scientific">Potamilus streckersoni</name>
    <dbReference type="NCBI Taxonomy" id="2493646"/>
    <lineage>
        <taxon>Eukaryota</taxon>
        <taxon>Metazoa</taxon>
        <taxon>Spiralia</taxon>
        <taxon>Lophotrochozoa</taxon>
        <taxon>Mollusca</taxon>
        <taxon>Bivalvia</taxon>
        <taxon>Autobranchia</taxon>
        <taxon>Heteroconchia</taxon>
        <taxon>Palaeoheterodonta</taxon>
        <taxon>Unionida</taxon>
        <taxon>Unionoidea</taxon>
        <taxon>Unionidae</taxon>
        <taxon>Ambleminae</taxon>
        <taxon>Lampsilini</taxon>
        <taxon>Potamilus</taxon>
    </lineage>
</organism>
<keyword evidence="6" id="KW-1185">Reference proteome</keyword>